<dbReference type="Gene3D" id="3.40.109.10">
    <property type="entry name" value="NADH Oxidase"/>
    <property type="match status" value="1"/>
</dbReference>
<keyword evidence="2" id="KW-0614">Plasmid</keyword>
<gene>
    <name evidence="2" type="ORF">G6321_00002535</name>
    <name evidence="1" type="ORF">G6321_53415</name>
</gene>
<dbReference type="RefSeq" id="WP_166354072.1">
    <property type="nucleotide sequence ID" value="NZ_CP049700.1"/>
</dbReference>
<geneLocation type="plasmid" evidence="2 3">
    <name>pBb323S2a</name>
</geneLocation>
<sequence>MPFDRRDVLRALLGFEASSTNCASPAAAASMTYEDVAREIRAPLLSAPRDQELVRFASLAANSHNTQPWRFNASDTRITITPDYARRCPAVDPDDHHLFVSLGCATENLVLAASAIGLRASPRVEGDAITVELEPGPVVKSTQFEAIPVRQCTRAKYDGRPEGGLALLEKACAEPGVSAIFITDKTGIANVIDYVLQGNSAQMRDKAFMDELVSWMRFSEADAVTAMDGLFSRATGNLAFPGWIARPLLRLFFTESGENQKYREHIESSAGIVILTADAADRAHWVAVGRSCQRFGLQVTALGLKYAFINQPVEVAALRTQFASYLGIGQRRPDIVMRFGAGPDLPKSLRRPPQKVIATP</sequence>
<dbReference type="InterPro" id="IPR000415">
    <property type="entry name" value="Nitroreductase-like"/>
</dbReference>
<dbReference type="AlphaFoldDB" id="A0A7Z0TSK9"/>
<dbReference type="EMBL" id="CP088278">
    <property type="protein sequence ID" value="UGX89625.1"/>
    <property type="molecule type" value="Genomic_DNA"/>
</dbReference>
<organism evidence="1">
    <name type="scientific">Bradyrhizobium barranii subsp. barranii</name>
    <dbReference type="NCBI Taxonomy" id="2823807"/>
    <lineage>
        <taxon>Bacteria</taxon>
        <taxon>Pseudomonadati</taxon>
        <taxon>Pseudomonadota</taxon>
        <taxon>Alphaproteobacteria</taxon>
        <taxon>Hyphomicrobiales</taxon>
        <taxon>Nitrobacteraceae</taxon>
        <taxon>Bradyrhizobium</taxon>
        <taxon>Bradyrhizobium barranii</taxon>
    </lineage>
</organism>
<protein>
    <submittedName>
        <fullName evidence="1">Tat pathway signal protein</fullName>
    </submittedName>
</protein>
<dbReference type="Proteomes" id="UP000564836">
    <property type="component" value="Plasmid pBb323S2a"/>
</dbReference>
<dbReference type="EMBL" id="JACBFH010000004">
    <property type="protein sequence ID" value="NYY96723.1"/>
    <property type="molecule type" value="Genomic_DNA"/>
</dbReference>
<dbReference type="GO" id="GO:0016491">
    <property type="term" value="F:oxidoreductase activity"/>
    <property type="evidence" value="ECO:0007669"/>
    <property type="project" value="InterPro"/>
</dbReference>
<reference evidence="2 3" key="1">
    <citation type="journal article" date="2017" name="Syst. Appl. Microbiol.">
        <title>Soybeans inoculated with root zone soils of Canadian native legumes harbour diverse and novel Bradyrhizobium spp. that possess agricultural potential.</title>
        <authorList>
            <person name="Bromfield E.S.P."/>
            <person name="Cloutier S."/>
            <person name="Tambong J.T."/>
            <person name="Tran Thi T.V."/>
        </authorList>
    </citation>
    <scope>NUCLEOTIDE SEQUENCE [LARGE SCALE GENOMIC DNA]</scope>
    <source>
        <strain evidence="2 3">323S2</strain>
    </source>
</reference>
<proteinExistence type="predicted"/>
<dbReference type="SUPFAM" id="SSF55469">
    <property type="entry name" value="FMN-dependent nitroreductase-like"/>
    <property type="match status" value="2"/>
</dbReference>
<dbReference type="NCBIfam" id="NF047509">
    <property type="entry name" value="Rv3131_FMN_oxido"/>
    <property type="match status" value="1"/>
</dbReference>
<accession>A0A7Z0TSK9</accession>
<evidence type="ECO:0000313" key="3">
    <source>
        <dbReference type="Proteomes" id="UP000564836"/>
    </source>
</evidence>
<evidence type="ECO:0000313" key="2">
    <source>
        <dbReference type="EMBL" id="UGX89625.1"/>
    </source>
</evidence>
<name>A0A7Z0TSK9_9BRAD</name>
<evidence type="ECO:0000313" key="1">
    <source>
        <dbReference type="EMBL" id="NYY96723.1"/>
    </source>
</evidence>
<reference evidence="1" key="2">
    <citation type="submission" date="2020-06" db="EMBL/GenBank/DDBJ databases">
        <title>Whole Genome Sequence of Bradyrhizobium sp. Strain 323S2.</title>
        <authorList>
            <person name="Bromfield E.S.P."/>
        </authorList>
    </citation>
    <scope>NUCLEOTIDE SEQUENCE [LARGE SCALE GENOMIC DNA]</scope>
    <source>
        <strain evidence="1">323S2</strain>
    </source>
</reference>
<reference evidence="2 3" key="3">
    <citation type="journal article" date="2022" name="Int. J. Syst. Evol. Microbiol.">
        <title>Strains of Bradyrhizobium barranii sp. nov. associated with legumes native to Canada are symbionts of soybeans and belong to different subspecies (subsp. barranii subsp. nov. and subsp. apii subsp. nov.) and symbiovars (sv. glycinearum and sv. septentrionale).</title>
        <authorList>
            <person name="Bromfield E.S.P."/>
            <person name="Cloutier S."/>
            <person name="Wasai-Hara S."/>
            <person name="Minamisawa K."/>
        </authorList>
    </citation>
    <scope>NUCLEOTIDE SEQUENCE [LARGE SCALE GENOMIC DNA]</scope>
    <source>
        <strain evidence="2 3">323S2</strain>
        <plasmid evidence="3">pBb323S2a</plasmid>
    </source>
</reference>